<evidence type="ECO:0000256" key="1">
    <source>
        <dbReference type="SAM" id="MobiDB-lite"/>
    </source>
</evidence>
<evidence type="ECO:0000313" key="3">
    <source>
        <dbReference type="Proteomes" id="UP000494256"/>
    </source>
</evidence>
<name>A0A8S0Z0P8_ARCPL</name>
<dbReference type="OrthoDB" id="6105938at2759"/>
<organism evidence="2 3">
    <name type="scientific">Arctia plantaginis</name>
    <name type="common">Wood tiger moth</name>
    <name type="synonym">Phalaena plantaginis</name>
    <dbReference type="NCBI Taxonomy" id="874455"/>
    <lineage>
        <taxon>Eukaryota</taxon>
        <taxon>Metazoa</taxon>
        <taxon>Ecdysozoa</taxon>
        <taxon>Arthropoda</taxon>
        <taxon>Hexapoda</taxon>
        <taxon>Insecta</taxon>
        <taxon>Pterygota</taxon>
        <taxon>Neoptera</taxon>
        <taxon>Endopterygota</taxon>
        <taxon>Lepidoptera</taxon>
        <taxon>Glossata</taxon>
        <taxon>Ditrysia</taxon>
        <taxon>Noctuoidea</taxon>
        <taxon>Erebidae</taxon>
        <taxon>Arctiinae</taxon>
        <taxon>Arctia</taxon>
    </lineage>
</organism>
<dbReference type="AlphaFoldDB" id="A0A8S0Z0P8"/>
<dbReference type="EMBL" id="CADEBD010000171">
    <property type="protein sequence ID" value="CAB3223953.1"/>
    <property type="molecule type" value="Genomic_DNA"/>
</dbReference>
<gene>
    <name evidence="2" type="ORF">APLA_LOCUS1641</name>
</gene>
<evidence type="ECO:0000313" key="2">
    <source>
        <dbReference type="EMBL" id="CAB3223953.1"/>
    </source>
</evidence>
<reference evidence="2 3" key="1">
    <citation type="submission" date="2020-04" db="EMBL/GenBank/DDBJ databases">
        <authorList>
            <person name="Wallbank WR R."/>
            <person name="Pardo Diaz C."/>
            <person name="Kozak K."/>
            <person name="Martin S."/>
            <person name="Jiggins C."/>
            <person name="Moest M."/>
            <person name="Warren A I."/>
            <person name="Byers J.R.P. K."/>
            <person name="Montejo-Kovacevich G."/>
            <person name="Yen C E."/>
        </authorList>
    </citation>
    <scope>NUCLEOTIDE SEQUENCE [LARGE SCALE GENOMIC DNA]</scope>
</reference>
<protein>
    <submittedName>
        <fullName evidence="2">Uncharacterized protein</fullName>
    </submittedName>
</protein>
<accession>A0A8S0Z0P8</accession>
<comment type="caution">
    <text evidence="2">The sequence shown here is derived from an EMBL/GenBank/DDBJ whole genome shotgun (WGS) entry which is preliminary data.</text>
</comment>
<dbReference type="Proteomes" id="UP000494256">
    <property type="component" value="Unassembled WGS sequence"/>
</dbReference>
<proteinExistence type="predicted"/>
<feature type="compositionally biased region" description="Basic and acidic residues" evidence="1">
    <location>
        <begin position="96"/>
        <end position="105"/>
    </location>
</feature>
<sequence length="105" mass="12014">MYIRCQNCNSLLFFLAVNRKGKLTKWQSQRITLIITKTAKPIEMASKSLQKSGMNPPLEWIPSSSEIRGSAKKVILSPPNKLHAQLRGKQHAKPRLRNEHLVVRK</sequence>
<feature type="region of interest" description="Disordered" evidence="1">
    <location>
        <begin position="83"/>
        <end position="105"/>
    </location>
</feature>
<feature type="compositionally biased region" description="Basic residues" evidence="1">
    <location>
        <begin position="84"/>
        <end position="95"/>
    </location>
</feature>